<sequence length="399" mass="45104">MDFFNKFQRPGFLDLIIKKFAVAVGSDEFLHHENGGASPRGRGGRLYTAKGAFVSPVDHRPKNVLERSHNTDFGSNRVGGTLDILKSRSPPRTRRGSYLRFTALGKDANVTRRWPMHMRTHCCNSYGFHYFPIIEFDTYTRMEGMERTRDDGSEEGKSKKRARAPVLNEPLDPPEQTLEERKGPLNQPSVPFGFLSPSVQQYLELGKSIPGRSAYELGDQSILTILAIGFSMETIEVPSNGLLRHPRPTGNQINIGGIRAGKTLYVHSSNILLLGAACMEKDEYLKLSDHGRLVSRDLLSQGRNETLLEWLRRRDIFSHSQVKRCCSSYDQVRNNDPRPNFVKLPTARRCCRSCVTASRHRLRRVPVVTAEDNDHLQGGNRLTFLNPHYQASGTSVIRE</sequence>
<proteinExistence type="predicted"/>
<evidence type="ECO:0000313" key="2">
    <source>
        <dbReference type="EMBL" id="CAB0019423.1"/>
    </source>
</evidence>
<organism evidence="2 3">
    <name type="scientific">Nesidiocoris tenuis</name>
    <dbReference type="NCBI Taxonomy" id="355587"/>
    <lineage>
        <taxon>Eukaryota</taxon>
        <taxon>Metazoa</taxon>
        <taxon>Ecdysozoa</taxon>
        <taxon>Arthropoda</taxon>
        <taxon>Hexapoda</taxon>
        <taxon>Insecta</taxon>
        <taxon>Pterygota</taxon>
        <taxon>Neoptera</taxon>
        <taxon>Paraneoptera</taxon>
        <taxon>Hemiptera</taxon>
        <taxon>Heteroptera</taxon>
        <taxon>Panheteroptera</taxon>
        <taxon>Cimicomorpha</taxon>
        <taxon>Miridae</taxon>
        <taxon>Dicyphina</taxon>
        <taxon>Nesidiocoris</taxon>
    </lineage>
</organism>
<accession>A0A6H5HRB6</accession>
<name>A0A6H5HRB6_9HEMI</name>
<dbReference type="EMBL" id="CADCXU010033953">
    <property type="protein sequence ID" value="CAB0019423.1"/>
    <property type="molecule type" value="Genomic_DNA"/>
</dbReference>
<protein>
    <submittedName>
        <fullName evidence="2">Uncharacterized protein</fullName>
    </submittedName>
</protein>
<evidence type="ECO:0000313" key="3">
    <source>
        <dbReference type="Proteomes" id="UP000479000"/>
    </source>
</evidence>
<dbReference type="OrthoDB" id="6428908at2759"/>
<dbReference type="Proteomes" id="UP000479000">
    <property type="component" value="Unassembled WGS sequence"/>
</dbReference>
<reference evidence="2 3" key="1">
    <citation type="submission" date="2020-02" db="EMBL/GenBank/DDBJ databases">
        <authorList>
            <person name="Ferguson B K."/>
        </authorList>
    </citation>
    <scope>NUCLEOTIDE SEQUENCE [LARGE SCALE GENOMIC DNA]</scope>
</reference>
<feature type="region of interest" description="Disordered" evidence="1">
    <location>
        <begin position="146"/>
        <end position="187"/>
    </location>
</feature>
<evidence type="ECO:0000256" key="1">
    <source>
        <dbReference type="SAM" id="MobiDB-lite"/>
    </source>
</evidence>
<feature type="compositionally biased region" description="Basic and acidic residues" evidence="1">
    <location>
        <begin position="146"/>
        <end position="157"/>
    </location>
</feature>
<dbReference type="AlphaFoldDB" id="A0A6H5HRB6"/>
<gene>
    <name evidence="2" type="ORF">NTEN_LOCUS23135</name>
</gene>
<keyword evidence="3" id="KW-1185">Reference proteome</keyword>
<feature type="non-terminal residue" evidence="2">
    <location>
        <position position="399"/>
    </location>
</feature>